<dbReference type="GO" id="GO:0016491">
    <property type="term" value="F:oxidoreductase activity"/>
    <property type="evidence" value="ECO:0007669"/>
    <property type="project" value="InterPro"/>
</dbReference>
<evidence type="ECO:0000313" key="3">
    <source>
        <dbReference type="EMBL" id="SVA10280.1"/>
    </source>
</evidence>
<dbReference type="Pfam" id="PF04075">
    <property type="entry name" value="F420H2_quin_red"/>
    <property type="match status" value="1"/>
</dbReference>
<dbReference type="PANTHER" id="PTHR39428:SF1">
    <property type="entry name" value="F420H(2)-DEPENDENT QUINONE REDUCTASE RV1261C"/>
    <property type="match status" value="1"/>
</dbReference>
<sequence>MDDLQLRNQIMTDPIKQASIDGWIANHRKQYQADPAAGHMWDAKRPGSIGPVPTLLLTTRGRRSGDESIMPLIYGWAGDNYVVIASKGGAPRHPGWYHNLMAQNEVTVQVIDDIFQARTRVAKDEERETIWNNMVEIYPPYADYQEKTDREIPVVILEKIT</sequence>
<dbReference type="InterPro" id="IPR004378">
    <property type="entry name" value="F420H2_quin_Rdtase"/>
</dbReference>
<reference evidence="3" key="1">
    <citation type="submission" date="2018-05" db="EMBL/GenBank/DDBJ databases">
        <authorList>
            <person name="Lanie J.A."/>
            <person name="Ng W.-L."/>
            <person name="Kazmierczak K.M."/>
            <person name="Andrzejewski T.M."/>
            <person name="Davidsen T.M."/>
            <person name="Wayne K.J."/>
            <person name="Tettelin H."/>
            <person name="Glass J.I."/>
            <person name="Rusch D."/>
            <person name="Podicherti R."/>
            <person name="Tsui H.-C.T."/>
            <person name="Winkler M.E."/>
        </authorList>
    </citation>
    <scope>NUCLEOTIDE SEQUENCE</scope>
</reference>
<protein>
    <recommendedName>
        <fullName evidence="4">Nitroreductase domain-containing protein</fullName>
    </recommendedName>
</protein>
<comment type="similarity">
    <text evidence="1">Belongs to the F420H(2)-dependent quinone reductase family.</text>
</comment>
<name>A0A381T245_9ZZZZ</name>
<dbReference type="PANTHER" id="PTHR39428">
    <property type="entry name" value="F420H(2)-DEPENDENT QUINONE REDUCTASE RV1261C"/>
    <property type="match status" value="1"/>
</dbReference>
<proteinExistence type="inferred from homology"/>
<accession>A0A381T245</accession>
<gene>
    <name evidence="3" type="ORF">METZ01_LOCUS63134</name>
</gene>
<dbReference type="AlphaFoldDB" id="A0A381T245"/>
<dbReference type="InterPro" id="IPR012349">
    <property type="entry name" value="Split_barrel_FMN-bd"/>
</dbReference>
<dbReference type="GO" id="GO:0070967">
    <property type="term" value="F:coenzyme F420 binding"/>
    <property type="evidence" value="ECO:0007669"/>
    <property type="project" value="TreeGrafter"/>
</dbReference>
<dbReference type="GO" id="GO:0005886">
    <property type="term" value="C:plasma membrane"/>
    <property type="evidence" value="ECO:0007669"/>
    <property type="project" value="TreeGrafter"/>
</dbReference>
<evidence type="ECO:0000256" key="1">
    <source>
        <dbReference type="ARBA" id="ARBA00008710"/>
    </source>
</evidence>
<evidence type="ECO:0000256" key="2">
    <source>
        <dbReference type="ARBA" id="ARBA00049106"/>
    </source>
</evidence>
<dbReference type="Gene3D" id="2.30.110.10">
    <property type="entry name" value="Electron Transport, Fmn-binding Protein, Chain A"/>
    <property type="match status" value="1"/>
</dbReference>
<evidence type="ECO:0008006" key="4">
    <source>
        <dbReference type="Google" id="ProtNLM"/>
    </source>
</evidence>
<comment type="catalytic activity">
    <reaction evidence="2">
        <text>oxidized coenzyme F420-(gamma-L-Glu)(n) + a quinol + H(+) = reduced coenzyme F420-(gamma-L-Glu)(n) + a quinone</text>
        <dbReference type="Rhea" id="RHEA:39663"/>
        <dbReference type="Rhea" id="RHEA-COMP:12939"/>
        <dbReference type="Rhea" id="RHEA-COMP:14378"/>
        <dbReference type="ChEBI" id="CHEBI:15378"/>
        <dbReference type="ChEBI" id="CHEBI:24646"/>
        <dbReference type="ChEBI" id="CHEBI:132124"/>
        <dbReference type="ChEBI" id="CHEBI:133980"/>
        <dbReference type="ChEBI" id="CHEBI:139511"/>
    </reaction>
</comment>
<organism evidence="3">
    <name type="scientific">marine metagenome</name>
    <dbReference type="NCBI Taxonomy" id="408172"/>
    <lineage>
        <taxon>unclassified sequences</taxon>
        <taxon>metagenomes</taxon>
        <taxon>ecological metagenomes</taxon>
    </lineage>
</organism>
<dbReference type="NCBIfam" id="TIGR00026">
    <property type="entry name" value="hi_GC_TIGR00026"/>
    <property type="match status" value="1"/>
</dbReference>
<dbReference type="EMBL" id="UINC01003912">
    <property type="protein sequence ID" value="SVA10280.1"/>
    <property type="molecule type" value="Genomic_DNA"/>
</dbReference>